<dbReference type="InterPro" id="IPR040217">
    <property type="entry name" value="ACR1-12"/>
</dbReference>
<protein>
    <recommendedName>
        <fullName evidence="5">ACT domain-containing protein</fullName>
    </recommendedName>
</protein>
<evidence type="ECO:0000256" key="1">
    <source>
        <dbReference type="ARBA" id="ARBA00022737"/>
    </source>
</evidence>
<evidence type="ECO:0008006" key="5">
    <source>
        <dbReference type="Google" id="ProtNLM"/>
    </source>
</evidence>
<dbReference type="SUPFAM" id="SSF55021">
    <property type="entry name" value="ACT-like"/>
    <property type="match status" value="2"/>
</dbReference>
<feature type="compositionally biased region" description="Polar residues" evidence="2">
    <location>
        <begin position="532"/>
        <end position="542"/>
    </location>
</feature>
<comment type="caution">
    <text evidence="3">The sequence shown here is derived from an EMBL/GenBank/DDBJ whole genome shotgun (WGS) entry which is preliminary data.</text>
</comment>
<feature type="compositionally biased region" description="Low complexity" evidence="2">
    <location>
        <begin position="826"/>
        <end position="838"/>
    </location>
</feature>
<keyword evidence="1" id="KW-0677">Repeat</keyword>
<dbReference type="EMBL" id="LSYV01000006">
    <property type="protein sequence ID" value="KXZ54359.1"/>
    <property type="molecule type" value="Genomic_DNA"/>
</dbReference>
<sequence>MNALLLRNLGGLRRSSSLQSFTEYRQAEAQNPQMSSVTSEGTLLEYETLELRIHPPNVVIDNETYDDVTVITIDSANRPGTLIEVGAARFHVAKGGLQGRVVQCLTELGLSIRCARISSDGGWFVDEFFVTETPKGKLLDQRKMNIIRKVLSVETDNAGNFKDKEICTVFELAGRDRHGLLAAVLQLLVVNGCEVLSAAVWTFHDRVALVISATERGAPVVDPVKLDRLEQILYDMLGGGDAVVNSELVRGEVHHERRLHHLLLLEELKAWEQQYVAASTTPTHSSQQSTQTGALTGPSSTAPTDLGALPTSLPAGPPAGAAAQRRTSAGAPSACGALPGNSAGGGPSTGPSRTPSPAPLIGLQSEGSGGVAMVASLQGYTSAGFPQADEGGAACPLAAALAAGSGSGNAGGSGLAATIGGEPGPDGCFAAAPAGPFDAPLGMVRCSSVDGPLAHGMAVASEPLIDVGLDLPAAVQLQDQGMAAAVTMDRRRSTAGPEVSSLSAANSGQPLSPSAAAAAAADAAATHSCMRTSNSSNALQPQSSGGGALPPGLPSLPARSVSNRTMTVTGDEHETGQPSLAPAPTAAPPSLGGSGGAGDGGQDQLAQLRRSEVRIQHSALLNYWLVTIRCRDRNKLFFDTVCTLADMNYDIYHATIDSEGDAASQLFYVRPRYGECVWDERRAAKLRYMLESAVQRRFPRGTKVCVQSNDRSALVQLFSALSSGGFWITRADVRAHHESAVFEFTITDTRGQLPEQSHVQRICEAVGGTMSPDVYGPSHGPNAGPISRLGATARGAGNVPGAGTFRFSILERRWNKGWGGGGPSGTSGSLESGASGSM</sequence>
<dbReference type="InterPro" id="IPR045865">
    <property type="entry name" value="ACT-like_dom_sf"/>
</dbReference>
<organism evidence="3 4">
    <name type="scientific">Gonium pectorale</name>
    <name type="common">Green alga</name>
    <dbReference type="NCBI Taxonomy" id="33097"/>
    <lineage>
        <taxon>Eukaryota</taxon>
        <taxon>Viridiplantae</taxon>
        <taxon>Chlorophyta</taxon>
        <taxon>core chlorophytes</taxon>
        <taxon>Chlorophyceae</taxon>
        <taxon>CS clade</taxon>
        <taxon>Chlamydomonadales</taxon>
        <taxon>Volvocaceae</taxon>
        <taxon>Gonium</taxon>
    </lineage>
</organism>
<feature type="compositionally biased region" description="Polar residues" evidence="2">
    <location>
        <begin position="293"/>
        <end position="303"/>
    </location>
</feature>
<gene>
    <name evidence="3" type="ORF">GPECTOR_5g44</name>
</gene>
<proteinExistence type="predicted"/>
<name>A0A150GX16_GONPE</name>
<evidence type="ECO:0000313" key="4">
    <source>
        <dbReference type="Proteomes" id="UP000075714"/>
    </source>
</evidence>
<dbReference type="OrthoDB" id="2019938at2759"/>
<feature type="compositionally biased region" description="Gly residues" evidence="2">
    <location>
        <begin position="592"/>
        <end position="601"/>
    </location>
</feature>
<dbReference type="PANTHER" id="PTHR31096">
    <property type="entry name" value="ACT DOMAIN-CONTAINING PROTEIN ACR4-RELATED"/>
    <property type="match status" value="1"/>
</dbReference>
<feature type="region of interest" description="Disordered" evidence="2">
    <location>
        <begin position="489"/>
        <end position="512"/>
    </location>
</feature>
<dbReference type="AlphaFoldDB" id="A0A150GX16"/>
<dbReference type="Proteomes" id="UP000075714">
    <property type="component" value="Unassembled WGS sequence"/>
</dbReference>
<feature type="region of interest" description="Disordered" evidence="2">
    <location>
        <begin position="817"/>
        <end position="838"/>
    </location>
</feature>
<accession>A0A150GX16</accession>
<reference evidence="4" key="1">
    <citation type="journal article" date="2016" name="Nat. Commun.">
        <title>The Gonium pectorale genome demonstrates co-option of cell cycle regulation during the evolution of multicellularity.</title>
        <authorList>
            <person name="Hanschen E.R."/>
            <person name="Marriage T.N."/>
            <person name="Ferris P.J."/>
            <person name="Hamaji T."/>
            <person name="Toyoda A."/>
            <person name="Fujiyama A."/>
            <person name="Neme R."/>
            <person name="Noguchi H."/>
            <person name="Minakuchi Y."/>
            <person name="Suzuki M."/>
            <person name="Kawai-Toyooka H."/>
            <person name="Smith D.R."/>
            <person name="Sparks H."/>
            <person name="Anderson J."/>
            <person name="Bakaric R."/>
            <person name="Luria V."/>
            <person name="Karger A."/>
            <person name="Kirschner M.W."/>
            <person name="Durand P.M."/>
            <person name="Michod R.E."/>
            <person name="Nozaki H."/>
            <person name="Olson B.J."/>
        </authorList>
    </citation>
    <scope>NUCLEOTIDE SEQUENCE [LARGE SCALE GENOMIC DNA]</scope>
    <source>
        <strain evidence="4">NIES-2863</strain>
    </source>
</reference>
<keyword evidence="4" id="KW-1185">Reference proteome</keyword>
<feature type="compositionally biased region" description="Low complexity" evidence="2">
    <location>
        <begin position="577"/>
        <end position="591"/>
    </location>
</feature>
<dbReference type="PANTHER" id="PTHR31096:SF22">
    <property type="entry name" value="ACT DOMAIN-CONTAINING PROTEIN ACR4"/>
    <property type="match status" value="1"/>
</dbReference>
<feature type="compositionally biased region" description="Low complexity" evidence="2">
    <location>
        <begin position="306"/>
        <end position="323"/>
    </location>
</feature>
<feature type="compositionally biased region" description="Polar residues" evidence="2">
    <location>
        <begin position="500"/>
        <end position="512"/>
    </location>
</feature>
<feature type="compositionally biased region" description="Low complexity" evidence="2">
    <location>
        <begin position="279"/>
        <end position="292"/>
    </location>
</feature>
<feature type="region of interest" description="Disordered" evidence="2">
    <location>
        <begin position="279"/>
        <end position="365"/>
    </location>
</feature>
<evidence type="ECO:0000256" key="2">
    <source>
        <dbReference type="SAM" id="MobiDB-lite"/>
    </source>
</evidence>
<evidence type="ECO:0000313" key="3">
    <source>
        <dbReference type="EMBL" id="KXZ54359.1"/>
    </source>
</evidence>
<feature type="region of interest" description="Disordered" evidence="2">
    <location>
        <begin position="532"/>
        <end position="603"/>
    </location>
</feature>